<feature type="region of interest" description="Disordered" evidence="1">
    <location>
        <begin position="106"/>
        <end position="145"/>
    </location>
</feature>
<protein>
    <submittedName>
        <fullName evidence="2">Uncharacterized protein</fullName>
    </submittedName>
</protein>
<dbReference type="AlphaFoldDB" id="U4LNU1"/>
<evidence type="ECO:0000313" key="3">
    <source>
        <dbReference type="Proteomes" id="UP000018144"/>
    </source>
</evidence>
<reference evidence="2 3" key="1">
    <citation type="journal article" date="2013" name="PLoS Genet.">
        <title>The genome and development-dependent transcriptomes of Pyronema confluens: a window into fungal evolution.</title>
        <authorList>
            <person name="Traeger S."/>
            <person name="Altegoer F."/>
            <person name="Freitag M."/>
            <person name="Gabaldon T."/>
            <person name="Kempken F."/>
            <person name="Kumar A."/>
            <person name="Marcet-Houben M."/>
            <person name="Poggeler S."/>
            <person name="Stajich J.E."/>
            <person name="Nowrousian M."/>
        </authorList>
    </citation>
    <scope>NUCLEOTIDE SEQUENCE [LARGE SCALE GENOMIC DNA]</scope>
    <source>
        <strain evidence="3">CBS 100304</strain>
        <tissue evidence="2">Vegetative mycelium</tissue>
    </source>
</reference>
<evidence type="ECO:0000313" key="2">
    <source>
        <dbReference type="EMBL" id="CCX31000.1"/>
    </source>
</evidence>
<dbReference type="Proteomes" id="UP000018144">
    <property type="component" value="Unassembled WGS sequence"/>
</dbReference>
<name>U4LNU1_PYROM</name>
<organism evidence="2 3">
    <name type="scientific">Pyronema omphalodes (strain CBS 100304)</name>
    <name type="common">Pyronema confluens</name>
    <dbReference type="NCBI Taxonomy" id="1076935"/>
    <lineage>
        <taxon>Eukaryota</taxon>
        <taxon>Fungi</taxon>
        <taxon>Dikarya</taxon>
        <taxon>Ascomycota</taxon>
        <taxon>Pezizomycotina</taxon>
        <taxon>Pezizomycetes</taxon>
        <taxon>Pezizales</taxon>
        <taxon>Pyronemataceae</taxon>
        <taxon>Pyronema</taxon>
    </lineage>
</organism>
<dbReference type="EMBL" id="HF935505">
    <property type="protein sequence ID" value="CCX31000.1"/>
    <property type="molecule type" value="Genomic_DNA"/>
</dbReference>
<accession>U4LNU1</accession>
<feature type="region of interest" description="Disordered" evidence="1">
    <location>
        <begin position="69"/>
        <end position="91"/>
    </location>
</feature>
<proteinExistence type="predicted"/>
<evidence type="ECO:0000256" key="1">
    <source>
        <dbReference type="SAM" id="MobiDB-lite"/>
    </source>
</evidence>
<sequence length="145" mass="15821">MTSPFPLPVPTIPLCTDGSTIRTIGGGEVARCIEIFLFAQSCPVCPRRYKGKLARRVVTTIMALPIQPIRPFPPPSLDSMTSSSTVAKPHQRPKFVCTQRPLLSFITKSSGHPSTIHARENQEEQNLNDEDTLPPADPTSPTASE</sequence>
<gene>
    <name evidence="2" type="ORF">PCON_09676</name>
</gene>
<keyword evidence="3" id="KW-1185">Reference proteome</keyword>